<dbReference type="EMBL" id="OV170228">
    <property type="protein sequence ID" value="CAH0730070.1"/>
    <property type="molecule type" value="Genomic_DNA"/>
</dbReference>
<dbReference type="InterPro" id="IPR004119">
    <property type="entry name" value="EcKL"/>
</dbReference>
<dbReference type="SMART" id="SM00587">
    <property type="entry name" value="CHK"/>
    <property type="match status" value="1"/>
</dbReference>
<dbReference type="InterPro" id="IPR011009">
    <property type="entry name" value="Kinase-like_dom_sf"/>
</dbReference>
<accession>A0A8J9VNG9</accession>
<dbReference type="OrthoDB" id="191037at2759"/>
<dbReference type="Proteomes" id="UP000838878">
    <property type="component" value="Chromosome 8"/>
</dbReference>
<dbReference type="Pfam" id="PF02958">
    <property type="entry name" value="EcKL"/>
    <property type="match status" value="1"/>
</dbReference>
<evidence type="ECO:0000313" key="2">
    <source>
        <dbReference type="EMBL" id="CAH0730070.1"/>
    </source>
</evidence>
<sequence length="406" mass="47508">MQSTINCCSCTETDKGKGFQDLSPSIQNSVKKIITSEAYRLCNVEIKELNTGGGNFLAELYEICIKGETAEGEKEINLFVKQKIVLENIKFVCIDKAYVKEEFAYNKLSKVFTLIQDEANVPPNQRFNMPKSYEETDDSTIILENLNKKGFTTYDRMKLISLKYAELGVKELARFHGLSFVIEQKMPEYFERKIKSLEHSFNYDDDWKVMMKNIVMYIANLYDGEIKTKIQKALPVFIEKFPKYNNDQTSIKCTLSHGDFRLNNVLVREENGQPVEVVLVDYQLIDFGCPIRDLLFFIFSSTDQDFRRLHLNYLKELYFDTLSEFLKYFKIDVEDVYPKKYFDKIYSEWLDFGLLVTVYSAVFLFAPETGLDLRVLTLSEIPTEFDEEVDNRFRGLIDDFLEWGYL</sequence>
<evidence type="ECO:0000259" key="1">
    <source>
        <dbReference type="SMART" id="SM00587"/>
    </source>
</evidence>
<proteinExistence type="predicted"/>
<dbReference type="InterPro" id="IPR015897">
    <property type="entry name" value="CHK_kinase-like"/>
</dbReference>
<dbReference type="PANTHER" id="PTHR11012">
    <property type="entry name" value="PROTEIN KINASE-LIKE DOMAIN-CONTAINING"/>
    <property type="match status" value="1"/>
</dbReference>
<feature type="non-terminal residue" evidence="2">
    <location>
        <position position="406"/>
    </location>
</feature>
<dbReference type="Gene3D" id="3.90.1200.10">
    <property type="match status" value="1"/>
</dbReference>
<evidence type="ECO:0000313" key="3">
    <source>
        <dbReference type="Proteomes" id="UP000838878"/>
    </source>
</evidence>
<dbReference type="SUPFAM" id="SSF56112">
    <property type="entry name" value="Protein kinase-like (PK-like)"/>
    <property type="match status" value="1"/>
</dbReference>
<gene>
    <name evidence="2" type="ORF">BINO364_LOCUS15091</name>
</gene>
<protein>
    <recommendedName>
        <fullName evidence="1">CHK kinase-like domain-containing protein</fullName>
    </recommendedName>
</protein>
<reference evidence="2" key="1">
    <citation type="submission" date="2021-12" db="EMBL/GenBank/DDBJ databases">
        <authorList>
            <person name="Martin H S."/>
        </authorList>
    </citation>
    <scope>NUCLEOTIDE SEQUENCE</scope>
</reference>
<organism evidence="2 3">
    <name type="scientific">Brenthis ino</name>
    <name type="common">lesser marbled fritillary</name>
    <dbReference type="NCBI Taxonomy" id="405034"/>
    <lineage>
        <taxon>Eukaryota</taxon>
        <taxon>Metazoa</taxon>
        <taxon>Ecdysozoa</taxon>
        <taxon>Arthropoda</taxon>
        <taxon>Hexapoda</taxon>
        <taxon>Insecta</taxon>
        <taxon>Pterygota</taxon>
        <taxon>Neoptera</taxon>
        <taxon>Endopterygota</taxon>
        <taxon>Lepidoptera</taxon>
        <taxon>Glossata</taxon>
        <taxon>Ditrysia</taxon>
        <taxon>Papilionoidea</taxon>
        <taxon>Nymphalidae</taxon>
        <taxon>Heliconiinae</taxon>
        <taxon>Argynnini</taxon>
        <taxon>Brenthis</taxon>
    </lineage>
</organism>
<feature type="domain" description="CHK kinase-like" evidence="1">
    <location>
        <begin position="141"/>
        <end position="328"/>
    </location>
</feature>
<dbReference type="AlphaFoldDB" id="A0A8J9VNG9"/>
<dbReference type="PANTHER" id="PTHR11012:SF30">
    <property type="entry name" value="PROTEIN KINASE-LIKE DOMAIN-CONTAINING"/>
    <property type="match status" value="1"/>
</dbReference>
<name>A0A8J9VNG9_9NEOP</name>
<keyword evidence="3" id="KW-1185">Reference proteome</keyword>